<dbReference type="RefSeq" id="WP_160594508.1">
    <property type="nucleotide sequence ID" value="NZ_WTYI01000001.1"/>
</dbReference>
<sequence length="341" mass="36606">MAVLAAVMLTGCPPPDGLIYSTSSPTASLLTQERLQPIVDAYAFDGEIRISGGLIAGASMGRGNLWPWASVTKQVVATLVMQEVEKGTISLDRPVSAYLTEWPEIGPGAPNLRQLLRHQSGLYNPEDDASVVSDPSKPLDPMVCVERRAREPGGEFDYNNCDTLLVGKVLERVTGQNLADLFQERIAAPAGMLEAGFVTPETRLAPSMTGTPASEIAPYGASGGLAGTTRDLIAFDRALMTGHLLSNAAREEMWEGVPELGYTALGQWESILALNGCDAPVRIIERRGAIGGYQARNFIMPERNIAIAAFIGQSEEQFSFGEVWSREGLSYEILSAAVCTE</sequence>
<keyword evidence="2" id="KW-0378">Hydrolase</keyword>
<feature type="domain" description="Beta-lactamase-related" evidence="1">
    <location>
        <begin position="29"/>
        <end position="315"/>
    </location>
</feature>
<evidence type="ECO:0000259" key="1">
    <source>
        <dbReference type="Pfam" id="PF00144"/>
    </source>
</evidence>
<dbReference type="InterPro" id="IPR001466">
    <property type="entry name" value="Beta-lactam-related"/>
</dbReference>
<dbReference type="Gene3D" id="3.40.710.10">
    <property type="entry name" value="DD-peptidase/beta-lactamase superfamily"/>
    <property type="match status" value="1"/>
</dbReference>
<organism evidence="2 3">
    <name type="scientific">Qipengyuania aquimaris</name>
    <dbReference type="NCBI Taxonomy" id="255984"/>
    <lineage>
        <taxon>Bacteria</taxon>
        <taxon>Pseudomonadati</taxon>
        <taxon>Pseudomonadota</taxon>
        <taxon>Alphaproteobacteria</taxon>
        <taxon>Sphingomonadales</taxon>
        <taxon>Erythrobacteraceae</taxon>
        <taxon>Qipengyuania</taxon>
    </lineage>
</organism>
<evidence type="ECO:0000313" key="3">
    <source>
        <dbReference type="Proteomes" id="UP000432727"/>
    </source>
</evidence>
<dbReference type="GO" id="GO:0016787">
    <property type="term" value="F:hydrolase activity"/>
    <property type="evidence" value="ECO:0007669"/>
    <property type="project" value="UniProtKB-KW"/>
</dbReference>
<dbReference type="SUPFAM" id="SSF56601">
    <property type="entry name" value="beta-lactamase/transpeptidase-like"/>
    <property type="match status" value="1"/>
</dbReference>
<comment type="caution">
    <text evidence="2">The sequence shown here is derived from an EMBL/GenBank/DDBJ whole genome shotgun (WGS) entry which is preliminary data.</text>
</comment>
<dbReference type="AlphaFoldDB" id="A0A6I4THB3"/>
<reference evidence="2 3" key="1">
    <citation type="submission" date="2019-12" db="EMBL/GenBank/DDBJ databases">
        <title>Genomic-based taxomic classification of the family Erythrobacteraceae.</title>
        <authorList>
            <person name="Xu L."/>
        </authorList>
    </citation>
    <scope>NUCLEOTIDE SEQUENCE [LARGE SCALE GENOMIC DNA]</scope>
    <source>
        <strain evidence="2 3">JCM 12189</strain>
    </source>
</reference>
<dbReference type="InterPro" id="IPR050789">
    <property type="entry name" value="Diverse_Enzym_Activities"/>
</dbReference>
<dbReference type="InterPro" id="IPR012338">
    <property type="entry name" value="Beta-lactam/transpept-like"/>
</dbReference>
<keyword evidence="3" id="KW-1185">Reference proteome</keyword>
<protein>
    <submittedName>
        <fullName evidence="2">Serine hydrolase</fullName>
    </submittedName>
</protein>
<dbReference type="Pfam" id="PF00144">
    <property type="entry name" value="Beta-lactamase"/>
    <property type="match status" value="1"/>
</dbReference>
<dbReference type="PANTHER" id="PTHR43283:SF7">
    <property type="entry name" value="BETA-LACTAMASE-RELATED DOMAIN-CONTAINING PROTEIN"/>
    <property type="match status" value="1"/>
</dbReference>
<proteinExistence type="predicted"/>
<dbReference type="OrthoDB" id="113033at2"/>
<evidence type="ECO:0000313" key="2">
    <source>
        <dbReference type="EMBL" id="MXO95186.1"/>
    </source>
</evidence>
<dbReference type="EMBL" id="WTYI01000001">
    <property type="protein sequence ID" value="MXO95186.1"/>
    <property type="molecule type" value="Genomic_DNA"/>
</dbReference>
<dbReference type="PANTHER" id="PTHR43283">
    <property type="entry name" value="BETA-LACTAMASE-RELATED"/>
    <property type="match status" value="1"/>
</dbReference>
<gene>
    <name evidence="2" type="ORF">GRI34_01985</name>
</gene>
<name>A0A6I4THB3_9SPHN</name>
<dbReference type="Proteomes" id="UP000432727">
    <property type="component" value="Unassembled WGS sequence"/>
</dbReference>
<accession>A0A6I4THB3</accession>